<evidence type="ECO:0000313" key="3">
    <source>
        <dbReference type="Proteomes" id="UP000675664"/>
    </source>
</evidence>
<sequence length="183" mass="20054">MTNGKLCVILKDKKGTSFPLIIAVALALVIIFCGISEYIRLVIIAQGVRDAVQSAVISTVNDSYDDVYHGVREGYSGAYQPSADDFEESLDYSDIYGLLDELLGLRYAGGYHVKYAGDVVEFKLSRLSVDLQNMPLAPGSPDNNDGFLADAVIRLEVPVRFGGKLLPPMQINLKVQAKYMPLF</sequence>
<accession>A0A8J7W3Z7</accession>
<comment type="caution">
    <text evidence="2">The sequence shown here is derived from an EMBL/GenBank/DDBJ whole genome shotgun (WGS) entry which is preliminary data.</text>
</comment>
<keyword evidence="3" id="KW-1185">Reference proteome</keyword>
<gene>
    <name evidence="2" type="ORF">KCX82_21820</name>
</gene>
<organism evidence="2 3">
    <name type="scientific">Sinanaerobacter chloroacetimidivorans</name>
    <dbReference type="NCBI Taxonomy" id="2818044"/>
    <lineage>
        <taxon>Bacteria</taxon>
        <taxon>Bacillati</taxon>
        <taxon>Bacillota</taxon>
        <taxon>Clostridia</taxon>
        <taxon>Peptostreptococcales</taxon>
        <taxon>Anaerovoracaceae</taxon>
        <taxon>Sinanaerobacter</taxon>
    </lineage>
</organism>
<name>A0A8J7W3Z7_9FIRM</name>
<protein>
    <submittedName>
        <fullName evidence="2">Uncharacterized protein</fullName>
    </submittedName>
</protein>
<dbReference type="RefSeq" id="WP_014315013.1">
    <property type="nucleotide sequence ID" value="NZ_JAGSND010000031.1"/>
</dbReference>
<reference evidence="2" key="2">
    <citation type="submission" date="2021-04" db="EMBL/GenBank/DDBJ databases">
        <authorList>
            <person name="Liu J."/>
        </authorList>
    </citation>
    <scope>NUCLEOTIDE SEQUENCE</scope>
    <source>
        <strain evidence="2">BAD-6</strain>
    </source>
</reference>
<keyword evidence="1" id="KW-1133">Transmembrane helix</keyword>
<dbReference type="Proteomes" id="UP000675664">
    <property type="component" value="Unassembled WGS sequence"/>
</dbReference>
<proteinExistence type="predicted"/>
<evidence type="ECO:0000313" key="2">
    <source>
        <dbReference type="EMBL" id="MBR0600512.1"/>
    </source>
</evidence>
<dbReference type="AlphaFoldDB" id="A0A8J7W3Z7"/>
<dbReference type="EMBL" id="JAGSND010000031">
    <property type="protein sequence ID" value="MBR0600512.1"/>
    <property type="molecule type" value="Genomic_DNA"/>
</dbReference>
<keyword evidence="1" id="KW-0812">Transmembrane</keyword>
<reference evidence="2" key="1">
    <citation type="submission" date="2021-04" db="EMBL/GenBank/DDBJ databases">
        <title>Sinoanaerobacter chloroacetimidivorans sp. nov., an obligate anaerobic bacterium isolated from anaerobic sludge.</title>
        <authorList>
            <person name="Bao Y."/>
        </authorList>
    </citation>
    <scope>NUCLEOTIDE SEQUENCE</scope>
    <source>
        <strain evidence="2">BAD-6</strain>
    </source>
</reference>
<evidence type="ECO:0000256" key="1">
    <source>
        <dbReference type="SAM" id="Phobius"/>
    </source>
</evidence>
<feature type="transmembrane region" description="Helical" evidence="1">
    <location>
        <begin position="20"/>
        <end position="39"/>
    </location>
</feature>
<keyword evidence="1" id="KW-0472">Membrane</keyword>